<feature type="compositionally biased region" description="Polar residues" evidence="1">
    <location>
        <begin position="156"/>
        <end position="167"/>
    </location>
</feature>
<feature type="compositionally biased region" description="Basic and acidic residues" evidence="1">
    <location>
        <begin position="104"/>
        <end position="151"/>
    </location>
</feature>
<dbReference type="InterPro" id="IPR029021">
    <property type="entry name" value="Prot-tyrosine_phosphatase-like"/>
</dbReference>
<dbReference type="AlphaFoldDB" id="A0A0C2HBW2"/>
<organism evidence="2 3">
    <name type="scientific">Ancylostoma duodenale</name>
    <dbReference type="NCBI Taxonomy" id="51022"/>
    <lineage>
        <taxon>Eukaryota</taxon>
        <taxon>Metazoa</taxon>
        <taxon>Ecdysozoa</taxon>
        <taxon>Nematoda</taxon>
        <taxon>Chromadorea</taxon>
        <taxon>Rhabditida</taxon>
        <taxon>Rhabditina</taxon>
        <taxon>Rhabditomorpha</taxon>
        <taxon>Strongyloidea</taxon>
        <taxon>Ancylostomatidae</taxon>
        <taxon>Ancylostomatinae</taxon>
        <taxon>Ancylostoma</taxon>
    </lineage>
</organism>
<name>A0A0C2HBW2_9BILA</name>
<dbReference type="Proteomes" id="UP000054047">
    <property type="component" value="Unassembled WGS sequence"/>
</dbReference>
<sequence>MYLMAGPISSKKFSRSIELLLERIRMRQDVSGVAIMKWLRDRRFGAIQKGIQFVFMHYVAVDLLCQEGVMKSDDPKVVEFQQKYQKLWTKQKQIVAKNKAKENESLRVVKTQHDDDESTKEKKLKQSDNKKETPQKKLEDKKTEKIEKSEKPPTAAESSSLTPQEPSLSLVPDMDRQDFTDFFEFL</sequence>
<accession>A0A0C2HBW2</accession>
<feature type="region of interest" description="Disordered" evidence="1">
    <location>
        <begin position="104"/>
        <end position="173"/>
    </location>
</feature>
<protein>
    <recommendedName>
        <fullName evidence="4">Tyrosine-protein phosphatase domain-containing protein</fullName>
    </recommendedName>
</protein>
<evidence type="ECO:0008006" key="4">
    <source>
        <dbReference type="Google" id="ProtNLM"/>
    </source>
</evidence>
<proteinExistence type="predicted"/>
<dbReference type="EMBL" id="KN726211">
    <property type="protein sequence ID" value="KIH69149.1"/>
    <property type="molecule type" value="Genomic_DNA"/>
</dbReference>
<dbReference type="SUPFAM" id="SSF52799">
    <property type="entry name" value="(Phosphotyrosine protein) phosphatases II"/>
    <property type="match status" value="1"/>
</dbReference>
<keyword evidence="3" id="KW-1185">Reference proteome</keyword>
<evidence type="ECO:0000313" key="2">
    <source>
        <dbReference type="EMBL" id="KIH69149.1"/>
    </source>
</evidence>
<gene>
    <name evidence="2" type="ORF">ANCDUO_00510</name>
</gene>
<evidence type="ECO:0000313" key="3">
    <source>
        <dbReference type="Proteomes" id="UP000054047"/>
    </source>
</evidence>
<dbReference type="OrthoDB" id="5859806at2759"/>
<reference evidence="2 3" key="1">
    <citation type="submission" date="2013-12" db="EMBL/GenBank/DDBJ databases">
        <title>Draft genome of the parsitic nematode Ancylostoma duodenale.</title>
        <authorList>
            <person name="Mitreva M."/>
        </authorList>
    </citation>
    <scope>NUCLEOTIDE SEQUENCE [LARGE SCALE GENOMIC DNA]</scope>
    <source>
        <strain evidence="2 3">Zhejiang</strain>
    </source>
</reference>
<evidence type="ECO:0000256" key="1">
    <source>
        <dbReference type="SAM" id="MobiDB-lite"/>
    </source>
</evidence>